<keyword evidence="2" id="KW-1185">Reference proteome</keyword>
<proteinExistence type="predicted"/>
<dbReference type="InterPro" id="IPR036102">
    <property type="entry name" value="OsmC/Ohrsf"/>
</dbReference>
<reference evidence="1 2" key="1">
    <citation type="submission" date="2020-02" db="EMBL/GenBank/DDBJ databases">
        <title>Draft genome sequence of two Spirosoma agri KCTC 52727 and Spirosoma terrae KCTC 52035.</title>
        <authorList>
            <person name="Rojas J."/>
            <person name="Ambika Manirajan B."/>
            <person name="Suarez C."/>
            <person name="Ratering S."/>
            <person name="Schnell S."/>
        </authorList>
    </citation>
    <scope>NUCLEOTIDE SEQUENCE [LARGE SCALE GENOMIC DNA]</scope>
    <source>
        <strain evidence="1 2">KCTC 52035</strain>
    </source>
</reference>
<name>A0A6L9L8M3_9BACT</name>
<dbReference type="Proteomes" id="UP000474175">
    <property type="component" value="Unassembled WGS sequence"/>
</dbReference>
<gene>
    <name evidence="1" type="ORF">GK108_00435</name>
</gene>
<dbReference type="AlphaFoldDB" id="A0A6L9L8M3"/>
<accession>A0A6L9L8M3</accession>
<comment type="caution">
    <text evidence="1">The sequence shown here is derived from an EMBL/GenBank/DDBJ whole genome shotgun (WGS) entry which is preliminary data.</text>
</comment>
<dbReference type="Pfam" id="PF02566">
    <property type="entry name" value="OsmC"/>
    <property type="match status" value="1"/>
</dbReference>
<dbReference type="RefSeq" id="WP_163941146.1">
    <property type="nucleotide sequence ID" value="NZ_JAAFZH010000001.1"/>
</dbReference>
<dbReference type="EMBL" id="JAAFZH010000001">
    <property type="protein sequence ID" value="NDU93329.1"/>
    <property type="molecule type" value="Genomic_DNA"/>
</dbReference>
<sequence length="132" mass="14300">MEISATIKNSFNHNEVVVETDGNSKTLQISSRITGYGSSVNGGEFLLLGLATCFCNDIYREAAKRNIVVSDVTVVCTGEFGAEGEPGTNFRYTATVVSEASEAEIDDLIKHTDRVAEIHNTLRKGLDVTLIQ</sequence>
<dbReference type="InterPro" id="IPR003718">
    <property type="entry name" value="OsmC/Ohr_fam"/>
</dbReference>
<dbReference type="InterPro" id="IPR015946">
    <property type="entry name" value="KH_dom-like_a/b"/>
</dbReference>
<dbReference type="SUPFAM" id="SSF82784">
    <property type="entry name" value="OsmC-like"/>
    <property type="match status" value="1"/>
</dbReference>
<protein>
    <submittedName>
        <fullName evidence="1">OsmC family protein</fullName>
    </submittedName>
</protein>
<organism evidence="1 2">
    <name type="scientific">Spirosoma terrae</name>
    <dbReference type="NCBI Taxonomy" id="1968276"/>
    <lineage>
        <taxon>Bacteria</taxon>
        <taxon>Pseudomonadati</taxon>
        <taxon>Bacteroidota</taxon>
        <taxon>Cytophagia</taxon>
        <taxon>Cytophagales</taxon>
        <taxon>Cytophagaceae</taxon>
        <taxon>Spirosoma</taxon>
    </lineage>
</organism>
<evidence type="ECO:0000313" key="2">
    <source>
        <dbReference type="Proteomes" id="UP000474175"/>
    </source>
</evidence>
<dbReference type="Gene3D" id="3.30.300.20">
    <property type="match status" value="1"/>
</dbReference>
<evidence type="ECO:0000313" key="1">
    <source>
        <dbReference type="EMBL" id="NDU93329.1"/>
    </source>
</evidence>